<keyword evidence="1" id="KW-1133">Transmembrane helix</keyword>
<keyword evidence="1" id="KW-0472">Membrane</keyword>
<name>A0A5E7B1J8_PSEFL</name>
<evidence type="ECO:0000256" key="1">
    <source>
        <dbReference type="SAM" id="Phobius"/>
    </source>
</evidence>
<protein>
    <submittedName>
        <fullName evidence="2">Uncharacterized protein</fullName>
    </submittedName>
</protein>
<dbReference type="RefSeq" id="WP_150802910.1">
    <property type="nucleotide sequence ID" value="NZ_CABVHY010000005.1"/>
</dbReference>
<reference evidence="2 3" key="1">
    <citation type="submission" date="2019-09" db="EMBL/GenBank/DDBJ databases">
        <authorList>
            <person name="Chandra G."/>
            <person name="Truman W A."/>
        </authorList>
    </citation>
    <scope>NUCLEOTIDE SEQUENCE [LARGE SCALE GENOMIC DNA]</scope>
    <source>
        <strain evidence="2">PS723</strain>
    </source>
</reference>
<accession>A0A5E7B1J8</accession>
<organism evidence="2 3">
    <name type="scientific">Pseudomonas fluorescens</name>
    <dbReference type="NCBI Taxonomy" id="294"/>
    <lineage>
        <taxon>Bacteria</taxon>
        <taxon>Pseudomonadati</taxon>
        <taxon>Pseudomonadota</taxon>
        <taxon>Gammaproteobacteria</taxon>
        <taxon>Pseudomonadales</taxon>
        <taxon>Pseudomonadaceae</taxon>
        <taxon>Pseudomonas</taxon>
    </lineage>
</organism>
<keyword evidence="1" id="KW-0812">Transmembrane</keyword>
<sequence length="70" mass="7459">MASKLLTSAKHGAYIALAVYAVLILVVTLSGHIQHSIEPPIHVAHPGIQFEYRVQSISAEQARAEAVAAL</sequence>
<dbReference type="Proteomes" id="UP000379480">
    <property type="component" value="Unassembled WGS sequence"/>
</dbReference>
<gene>
    <name evidence="2" type="ORF">PS723_01361</name>
</gene>
<evidence type="ECO:0000313" key="3">
    <source>
        <dbReference type="Proteomes" id="UP000379480"/>
    </source>
</evidence>
<feature type="transmembrane region" description="Helical" evidence="1">
    <location>
        <begin position="12"/>
        <end position="33"/>
    </location>
</feature>
<evidence type="ECO:0000313" key="2">
    <source>
        <dbReference type="EMBL" id="VVN84510.1"/>
    </source>
</evidence>
<dbReference type="EMBL" id="CABVHY010000005">
    <property type="protein sequence ID" value="VVN84510.1"/>
    <property type="molecule type" value="Genomic_DNA"/>
</dbReference>
<proteinExistence type="predicted"/>
<dbReference type="AlphaFoldDB" id="A0A5E7B1J8"/>